<dbReference type="GO" id="GO:0001817">
    <property type="term" value="P:regulation of cytokine production"/>
    <property type="evidence" value="ECO:0007669"/>
    <property type="project" value="TreeGrafter"/>
</dbReference>
<dbReference type="Gene3D" id="2.60.40.10">
    <property type="entry name" value="Immunoglobulins"/>
    <property type="match status" value="1"/>
</dbReference>
<feature type="domain" description="Ig-like" evidence="4">
    <location>
        <begin position="24"/>
        <end position="144"/>
    </location>
</feature>
<keyword evidence="3" id="KW-0393">Immunoglobulin domain</keyword>
<dbReference type="GeneTree" id="ENSGT01130000278575"/>
<proteinExistence type="predicted"/>
<dbReference type="Ensembl" id="ENSKMAT00000022080.1">
    <property type="protein sequence ID" value="ENSKMAP00000021799.1"/>
    <property type="gene ID" value="ENSKMAG00000016200.1"/>
</dbReference>
<dbReference type="SUPFAM" id="SSF48726">
    <property type="entry name" value="Immunoglobulin"/>
    <property type="match status" value="1"/>
</dbReference>
<dbReference type="AlphaFoldDB" id="A0A3Q3BB25"/>
<organism evidence="5 6">
    <name type="scientific">Kryptolebias marmoratus</name>
    <name type="common">Mangrove killifish</name>
    <name type="synonym">Rivulus marmoratus</name>
    <dbReference type="NCBI Taxonomy" id="37003"/>
    <lineage>
        <taxon>Eukaryota</taxon>
        <taxon>Metazoa</taxon>
        <taxon>Chordata</taxon>
        <taxon>Craniata</taxon>
        <taxon>Vertebrata</taxon>
        <taxon>Euteleostomi</taxon>
        <taxon>Actinopterygii</taxon>
        <taxon>Neopterygii</taxon>
        <taxon>Teleostei</taxon>
        <taxon>Neoteleostei</taxon>
        <taxon>Acanthomorphata</taxon>
        <taxon>Ovalentaria</taxon>
        <taxon>Atherinomorphae</taxon>
        <taxon>Cyprinodontiformes</taxon>
        <taxon>Rivulidae</taxon>
        <taxon>Kryptolebias</taxon>
    </lineage>
</organism>
<reference evidence="5" key="2">
    <citation type="submission" date="2025-09" db="UniProtKB">
        <authorList>
            <consortium name="Ensembl"/>
        </authorList>
    </citation>
    <scope>IDENTIFICATION</scope>
</reference>
<dbReference type="GO" id="GO:0005102">
    <property type="term" value="F:signaling receptor binding"/>
    <property type="evidence" value="ECO:0007669"/>
    <property type="project" value="TreeGrafter"/>
</dbReference>
<evidence type="ECO:0000313" key="5">
    <source>
        <dbReference type="Ensembl" id="ENSKMAP00000021799.1"/>
    </source>
</evidence>
<evidence type="ECO:0000256" key="2">
    <source>
        <dbReference type="ARBA" id="ARBA00023136"/>
    </source>
</evidence>
<keyword evidence="6" id="KW-1185">Reference proteome</keyword>
<evidence type="ECO:0000259" key="4">
    <source>
        <dbReference type="PROSITE" id="PS50835"/>
    </source>
</evidence>
<evidence type="ECO:0000256" key="1">
    <source>
        <dbReference type="ARBA" id="ARBA00004370"/>
    </source>
</evidence>
<dbReference type="OMA" id="NSSDRCE"/>
<dbReference type="PROSITE" id="PS50835">
    <property type="entry name" value="IG_LIKE"/>
    <property type="match status" value="1"/>
</dbReference>
<protein>
    <recommendedName>
        <fullName evidence="4">Ig-like domain-containing protein</fullName>
    </recommendedName>
</protein>
<comment type="subcellular location">
    <subcellularLocation>
        <location evidence="1">Membrane</location>
    </subcellularLocation>
</comment>
<dbReference type="GO" id="GO:0050852">
    <property type="term" value="P:T cell receptor signaling pathway"/>
    <property type="evidence" value="ECO:0007669"/>
    <property type="project" value="TreeGrafter"/>
</dbReference>
<dbReference type="Pfam" id="PF07686">
    <property type="entry name" value="V-set"/>
    <property type="match status" value="1"/>
</dbReference>
<dbReference type="PANTHER" id="PTHR24100:SF151">
    <property type="entry name" value="ICOS LIGAND"/>
    <property type="match status" value="1"/>
</dbReference>
<dbReference type="Proteomes" id="UP000264800">
    <property type="component" value="Unplaced"/>
</dbReference>
<dbReference type="InterPro" id="IPR050504">
    <property type="entry name" value="IgSF_BTN/MOG"/>
</dbReference>
<accession>A0A3Q3BB25</accession>
<keyword evidence="2" id="KW-0472">Membrane</keyword>
<dbReference type="PANTHER" id="PTHR24100">
    <property type="entry name" value="BUTYROPHILIN"/>
    <property type="match status" value="1"/>
</dbReference>
<dbReference type="InterPro" id="IPR013106">
    <property type="entry name" value="Ig_V-set"/>
</dbReference>
<dbReference type="InterPro" id="IPR007110">
    <property type="entry name" value="Ig-like_dom"/>
</dbReference>
<evidence type="ECO:0000256" key="3">
    <source>
        <dbReference type="ARBA" id="ARBA00023319"/>
    </source>
</evidence>
<dbReference type="GO" id="GO:0009897">
    <property type="term" value="C:external side of plasma membrane"/>
    <property type="evidence" value="ECO:0007669"/>
    <property type="project" value="TreeGrafter"/>
</dbReference>
<dbReference type="InterPro" id="IPR013783">
    <property type="entry name" value="Ig-like_fold"/>
</dbReference>
<sequence>MKSSFTLTFTQSKKMFSDDEDLLPLLSVQLIFFSVVLSVPQVEKVESGVESVLLPCRTTVHLSEDTKVEWRDSRDRKVHVFENSSDRCEEQNQFYRNRTKMNEDLLRTGDLSLTLKHPTDGDSQTFTCSVYNREGNILMKKQVVFPVNLPVPSAPVPSSVIAHLSLSSYCCRLKGERRLFPPIV</sequence>
<dbReference type="InterPro" id="IPR036179">
    <property type="entry name" value="Ig-like_dom_sf"/>
</dbReference>
<name>A0A3Q3BB25_KRYMA</name>
<reference evidence="5" key="1">
    <citation type="submission" date="2025-08" db="UniProtKB">
        <authorList>
            <consortium name="Ensembl"/>
        </authorList>
    </citation>
    <scope>IDENTIFICATION</scope>
</reference>
<evidence type="ECO:0000313" key="6">
    <source>
        <dbReference type="Proteomes" id="UP000264800"/>
    </source>
</evidence>